<dbReference type="EMBL" id="CP022540">
    <property type="protein sequence ID" value="ASP19503.1"/>
    <property type="molecule type" value="Genomic_DNA"/>
</dbReference>
<feature type="chain" id="PRO_5012827033" evidence="1">
    <location>
        <begin position="23"/>
        <end position="206"/>
    </location>
</feature>
<reference evidence="2 3" key="1">
    <citation type="submission" date="2017-07" db="EMBL/GenBank/DDBJ databases">
        <title>Genome Sequence of Antarctobacter heliothermus Strain SMS3 Isolated from a culture of the Diatom Skeletonema marinoi.</title>
        <authorList>
            <person name="Topel M."/>
            <person name="Pinder M.I.M."/>
            <person name="Johansson O.N."/>
            <person name="Kourtchenko O."/>
            <person name="Godhe A."/>
            <person name="Clarke A.K."/>
        </authorList>
    </citation>
    <scope>NUCLEOTIDE SEQUENCE [LARGE SCALE GENOMIC DNA]</scope>
    <source>
        <strain evidence="2 3">SMS3</strain>
    </source>
</reference>
<dbReference type="Gene3D" id="2.30.30.40">
    <property type="entry name" value="SH3 Domains"/>
    <property type="match status" value="1"/>
</dbReference>
<evidence type="ECO:0000313" key="3">
    <source>
        <dbReference type="Proteomes" id="UP000203589"/>
    </source>
</evidence>
<protein>
    <submittedName>
        <fullName evidence="2">Bacterial SH3 domain protein</fullName>
    </submittedName>
</protein>
<dbReference type="Proteomes" id="UP000203589">
    <property type="component" value="Chromosome"/>
</dbReference>
<sequence length="206" mass="21930">MMRMAGVMRALCGLLLLGTAAAAQSDYPRLHDVVGVASNDVLNVRAGPGASFPIVGELAYDARAVEVIRAEGNWGMVNVPEAVGWAALRFLAPRADGDISTVQRLTCGGTEPFWNIDILPGQSATIKTPVNYEVGDTFSVGLMRRAYNPLEKWVLMGAYGARNLSVVVAKTYCNNGMSDNEFGFDATVIVTGTDGYVLSGCCELSE</sequence>
<keyword evidence="1" id="KW-0732">Signal</keyword>
<name>A0A222E018_9RHOB</name>
<organism evidence="2 3">
    <name type="scientific">Antarctobacter heliothermus</name>
    <dbReference type="NCBI Taxonomy" id="74033"/>
    <lineage>
        <taxon>Bacteria</taxon>
        <taxon>Pseudomonadati</taxon>
        <taxon>Pseudomonadota</taxon>
        <taxon>Alphaproteobacteria</taxon>
        <taxon>Rhodobacterales</taxon>
        <taxon>Roseobacteraceae</taxon>
        <taxon>Antarctobacter</taxon>
    </lineage>
</organism>
<proteinExistence type="predicted"/>
<feature type="signal peptide" evidence="1">
    <location>
        <begin position="1"/>
        <end position="22"/>
    </location>
</feature>
<gene>
    <name evidence="2" type="ORF">ANTHELSMS3_00785</name>
</gene>
<dbReference type="AlphaFoldDB" id="A0A222E018"/>
<accession>A0A222E018</accession>
<dbReference type="KEGG" id="aht:ANTHELSMS3_00785"/>
<evidence type="ECO:0000256" key="1">
    <source>
        <dbReference type="SAM" id="SignalP"/>
    </source>
</evidence>
<keyword evidence="3" id="KW-1185">Reference proteome</keyword>
<evidence type="ECO:0000313" key="2">
    <source>
        <dbReference type="EMBL" id="ASP19503.1"/>
    </source>
</evidence>